<reference evidence="1" key="1">
    <citation type="journal article" date="2015" name="Nature">
        <title>Complex archaea that bridge the gap between prokaryotes and eukaryotes.</title>
        <authorList>
            <person name="Spang A."/>
            <person name="Saw J.H."/>
            <person name="Jorgensen S.L."/>
            <person name="Zaremba-Niedzwiedzka K."/>
            <person name="Martijn J."/>
            <person name="Lind A.E."/>
            <person name="van Eijk R."/>
            <person name="Schleper C."/>
            <person name="Guy L."/>
            <person name="Ettema T.J."/>
        </authorList>
    </citation>
    <scope>NUCLEOTIDE SEQUENCE</scope>
</reference>
<accession>A0A0F8YIT0</accession>
<comment type="caution">
    <text evidence="1">The sequence shown here is derived from an EMBL/GenBank/DDBJ whole genome shotgun (WGS) entry which is preliminary data.</text>
</comment>
<dbReference type="AlphaFoldDB" id="A0A0F8YIT0"/>
<name>A0A0F8YIT0_9ZZZZ</name>
<gene>
    <name evidence="1" type="ORF">LCGC14_2891800</name>
</gene>
<proteinExistence type="predicted"/>
<feature type="non-terminal residue" evidence="1">
    <location>
        <position position="89"/>
    </location>
</feature>
<organism evidence="1">
    <name type="scientific">marine sediment metagenome</name>
    <dbReference type="NCBI Taxonomy" id="412755"/>
    <lineage>
        <taxon>unclassified sequences</taxon>
        <taxon>metagenomes</taxon>
        <taxon>ecological metagenomes</taxon>
    </lineage>
</organism>
<sequence>MIVITPMSGFGLAGLSLGQSRSAMMEEAITQSLTAYRLRPFPTSPENPWKLGATNFAKLVNKALDVGLTSGFSYSSQEIAAALVARGYT</sequence>
<protein>
    <submittedName>
        <fullName evidence="1">Uncharacterized protein</fullName>
    </submittedName>
</protein>
<dbReference type="EMBL" id="LAZR01056696">
    <property type="protein sequence ID" value="KKK73640.1"/>
    <property type="molecule type" value="Genomic_DNA"/>
</dbReference>
<evidence type="ECO:0000313" key="1">
    <source>
        <dbReference type="EMBL" id="KKK73640.1"/>
    </source>
</evidence>